<dbReference type="InterPro" id="IPR000644">
    <property type="entry name" value="CBS_dom"/>
</dbReference>
<dbReference type="eggNOG" id="arCOG00631">
    <property type="taxonomic scope" value="Archaea"/>
</dbReference>
<dbReference type="BioCyc" id="PSP1104324:GJSN-700-MONOMER"/>
<dbReference type="RefSeq" id="WP_014287990.1">
    <property type="nucleotide sequence ID" value="NC_016645.1"/>
</dbReference>
<dbReference type="PROSITE" id="PS51371">
    <property type="entry name" value="CBS"/>
    <property type="match status" value="2"/>
</dbReference>
<dbReference type="PANTHER" id="PTHR43080:SF2">
    <property type="entry name" value="CBS DOMAIN-CONTAINING PROTEIN"/>
    <property type="match status" value="1"/>
</dbReference>
<evidence type="ECO:0000313" key="5">
    <source>
        <dbReference type="Proteomes" id="UP000005867"/>
    </source>
</evidence>
<evidence type="ECO:0000313" key="4">
    <source>
        <dbReference type="EMBL" id="AET32162.1"/>
    </source>
</evidence>
<sequence length="139" mass="15427">MEKIDVYIRRQPIYVTEGATVRDVVRLMASNNIGLVVVVDSGRRPVAVVSERDVIRALDRGVGMDEKAVNIGTRGPLLTAKRGDDVYKVVKAMRERGIRHVLILNDDGTLAGVVSIRDLIEDKALKAIGEKVWWPPPEE</sequence>
<dbReference type="PANTHER" id="PTHR43080">
    <property type="entry name" value="CBS DOMAIN-CONTAINING PROTEIN CBSX3, MITOCHONDRIAL"/>
    <property type="match status" value="1"/>
</dbReference>
<dbReference type="STRING" id="1104324.P186_0712"/>
<dbReference type="AlphaFoldDB" id="G7VI70"/>
<proteinExistence type="predicted"/>
<accession>G7VI70</accession>
<dbReference type="Proteomes" id="UP000005867">
    <property type="component" value="Chromosome"/>
</dbReference>
<dbReference type="OrthoDB" id="43333at2157"/>
<dbReference type="Gene3D" id="3.10.580.10">
    <property type="entry name" value="CBS-domain"/>
    <property type="match status" value="1"/>
</dbReference>
<organism evidence="4 5">
    <name type="scientific">Pyrobaculum ferrireducens</name>
    <dbReference type="NCBI Taxonomy" id="1104324"/>
    <lineage>
        <taxon>Archaea</taxon>
        <taxon>Thermoproteota</taxon>
        <taxon>Thermoprotei</taxon>
        <taxon>Thermoproteales</taxon>
        <taxon>Thermoproteaceae</taxon>
        <taxon>Pyrobaculum</taxon>
    </lineage>
</organism>
<gene>
    <name evidence="4" type="ORF">P186_0712</name>
</gene>
<dbReference type="KEGG" id="pyr:P186_0712"/>
<reference evidence="4 5" key="1">
    <citation type="journal article" date="2012" name="J. Bacteriol.">
        <title>Complete genome sequence of strain 1860, a crenarchaeon of the genus pyrobaculum able to grow with various electron acceptors.</title>
        <authorList>
            <person name="Mardanov A.V."/>
            <person name="Gumerov V.M."/>
            <person name="Slobodkina G.B."/>
            <person name="Beletsky A.V."/>
            <person name="Bonch-Osmolovskaya E.A."/>
            <person name="Ravin N.V."/>
            <person name="Skryabin K.G."/>
        </authorList>
    </citation>
    <scope>NUCLEOTIDE SEQUENCE [LARGE SCALE GENOMIC DNA]</scope>
    <source>
        <strain evidence="4 5">1860</strain>
    </source>
</reference>
<keyword evidence="5" id="KW-1185">Reference proteome</keyword>
<dbReference type="SMART" id="SM00116">
    <property type="entry name" value="CBS"/>
    <property type="match status" value="2"/>
</dbReference>
<dbReference type="HOGENOM" id="CLU_040681_12_1_2"/>
<keyword evidence="1 2" id="KW-0129">CBS domain</keyword>
<dbReference type="InterPro" id="IPR051257">
    <property type="entry name" value="Diverse_CBS-Domain"/>
</dbReference>
<dbReference type="GeneID" id="11594976"/>
<feature type="domain" description="CBS" evidence="3">
    <location>
        <begin position="8"/>
        <end position="66"/>
    </location>
</feature>
<dbReference type="InterPro" id="IPR046342">
    <property type="entry name" value="CBS_dom_sf"/>
</dbReference>
<name>G7VI70_9CREN</name>
<feature type="domain" description="CBS" evidence="3">
    <location>
        <begin position="72"/>
        <end position="130"/>
    </location>
</feature>
<dbReference type="EMBL" id="CP003098">
    <property type="protein sequence ID" value="AET32162.1"/>
    <property type="molecule type" value="Genomic_DNA"/>
</dbReference>
<dbReference type="SUPFAM" id="SSF54631">
    <property type="entry name" value="CBS-domain pair"/>
    <property type="match status" value="1"/>
</dbReference>
<evidence type="ECO:0000256" key="2">
    <source>
        <dbReference type="PROSITE-ProRule" id="PRU00703"/>
    </source>
</evidence>
<dbReference type="Pfam" id="PF00571">
    <property type="entry name" value="CBS"/>
    <property type="match status" value="2"/>
</dbReference>
<evidence type="ECO:0000259" key="3">
    <source>
        <dbReference type="PROSITE" id="PS51371"/>
    </source>
</evidence>
<evidence type="ECO:0000256" key="1">
    <source>
        <dbReference type="ARBA" id="ARBA00023122"/>
    </source>
</evidence>
<protein>
    <submittedName>
        <fullName evidence="4">Putative signal-transduction protein with CBS domains</fullName>
    </submittedName>
</protein>